<evidence type="ECO:0000313" key="2">
    <source>
        <dbReference type="EMBL" id="QDE68477.1"/>
    </source>
</evidence>
<gene>
    <name evidence="2" type="ORF">BHS09_16605</name>
</gene>
<name>A0AAE6G0C6_MYXXA</name>
<organism evidence="2 3">
    <name type="scientific">Myxococcus xanthus</name>
    <dbReference type="NCBI Taxonomy" id="34"/>
    <lineage>
        <taxon>Bacteria</taxon>
        <taxon>Pseudomonadati</taxon>
        <taxon>Myxococcota</taxon>
        <taxon>Myxococcia</taxon>
        <taxon>Myxococcales</taxon>
        <taxon>Cystobacterineae</taxon>
        <taxon>Myxococcaceae</taxon>
        <taxon>Myxococcus</taxon>
    </lineage>
</organism>
<dbReference type="InterPro" id="IPR009078">
    <property type="entry name" value="Ferritin-like_SF"/>
</dbReference>
<dbReference type="InterPro" id="IPR012348">
    <property type="entry name" value="RNR-like"/>
</dbReference>
<dbReference type="AlphaFoldDB" id="A0AAE6G0C6"/>
<dbReference type="SUPFAM" id="SSF47240">
    <property type="entry name" value="Ferritin-like"/>
    <property type="match status" value="1"/>
</dbReference>
<reference evidence="2 3" key="1">
    <citation type="journal article" date="2019" name="Science">
        <title>Social genes are selection hotspots in kin groups of a soil microbe.</title>
        <authorList>
            <person name="Wielgoss S."/>
            <person name="Wolfensberger R."/>
            <person name="Sun L."/>
            <person name="Fiegna F."/>
            <person name="Velicer G.J."/>
        </authorList>
    </citation>
    <scope>NUCLEOTIDE SEQUENCE [LARGE SCALE GENOMIC DNA]</scope>
    <source>
        <strain evidence="2 3">MC3.5.9c15</strain>
    </source>
</reference>
<evidence type="ECO:0000313" key="3">
    <source>
        <dbReference type="Proteomes" id="UP000320179"/>
    </source>
</evidence>
<accession>A0AAE6G0C6</accession>
<dbReference type="Proteomes" id="UP000320179">
    <property type="component" value="Chromosome"/>
</dbReference>
<evidence type="ECO:0000256" key="1">
    <source>
        <dbReference type="SAM" id="MobiDB-lite"/>
    </source>
</evidence>
<dbReference type="EMBL" id="CP017174">
    <property type="protein sequence ID" value="QDE68477.1"/>
    <property type="molecule type" value="Genomic_DNA"/>
</dbReference>
<dbReference type="Gene3D" id="1.10.620.20">
    <property type="entry name" value="Ribonucleotide Reductase, subunit A"/>
    <property type="match status" value="1"/>
</dbReference>
<dbReference type="CDD" id="cd00657">
    <property type="entry name" value="Ferritin_like"/>
    <property type="match status" value="1"/>
</dbReference>
<dbReference type="GO" id="GO:0016491">
    <property type="term" value="F:oxidoreductase activity"/>
    <property type="evidence" value="ECO:0007669"/>
    <property type="project" value="InterPro"/>
</dbReference>
<evidence type="ECO:0008006" key="4">
    <source>
        <dbReference type="Google" id="ProtNLM"/>
    </source>
</evidence>
<feature type="region of interest" description="Disordered" evidence="1">
    <location>
        <begin position="1"/>
        <end position="26"/>
    </location>
</feature>
<protein>
    <recommendedName>
        <fullName evidence="4">Ferritin-like domain-containing protein</fullName>
    </recommendedName>
</protein>
<sequence length="313" mass="34628">MDTSTSRRARHCVQSPSGHGLRPWGAQRDDSLRQAIPFARSVSRVGYAQCFEATMNNAPDDGCPADQRLLRRPGRTMPDALRQFIAETWVFRRQEELAAGLRFARLAGALEQLATPETLVELARRASEDERRHAGMCELMARTYGQEVMPPVPLEARETAPQDLSFRERVLYEVVAACCISETESTAGLTSVLAVDGPPRVRAVLRDILRDEVAHSRLGWAYLAHAAESGSVAFLSPYLPEMLEDSVSPRLFAKGLSDAEGSMLLAHGVLPHARKSEVFIQALHDVVFPGLERCGVDTTPGRQWVERRRQSGA</sequence>
<proteinExistence type="predicted"/>